<evidence type="ECO:0000259" key="2">
    <source>
        <dbReference type="Pfam" id="PF13439"/>
    </source>
</evidence>
<keyword evidence="3" id="KW-0808">Transferase</keyword>
<reference evidence="3 4" key="1">
    <citation type="submission" date="2023-05" db="EMBL/GenBank/DDBJ databases">
        <authorList>
            <person name="Gao F."/>
        </authorList>
    </citation>
    <scope>NUCLEOTIDE SEQUENCE [LARGE SCALE GENOMIC DNA]</scope>
    <source>
        <strain evidence="3 4">MIMF12</strain>
    </source>
</reference>
<dbReference type="EMBL" id="JASNGB010000009">
    <property type="protein sequence ID" value="MDL2343002.1"/>
    <property type="molecule type" value="Genomic_DNA"/>
</dbReference>
<dbReference type="Pfam" id="PF13439">
    <property type="entry name" value="Glyco_transf_4"/>
    <property type="match status" value="1"/>
</dbReference>
<keyword evidence="3" id="KW-0328">Glycosyltransferase</keyword>
<dbReference type="PANTHER" id="PTHR45947:SF3">
    <property type="entry name" value="SULFOQUINOVOSYL TRANSFERASE SQD2"/>
    <property type="match status" value="1"/>
</dbReference>
<dbReference type="EC" id="2.4.-.-" evidence="3"/>
<protein>
    <submittedName>
        <fullName evidence="3">Glycosyltransferase</fullName>
        <ecNumber evidence="3">2.4.-.-</ecNumber>
    </submittedName>
</protein>
<accession>A0ABT7JD94</accession>
<organism evidence="3 4">
    <name type="scientific">Deinococcus rhizophilus</name>
    <dbReference type="NCBI Taxonomy" id="3049544"/>
    <lineage>
        <taxon>Bacteria</taxon>
        <taxon>Thermotogati</taxon>
        <taxon>Deinococcota</taxon>
        <taxon>Deinococci</taxon>
        <taxon>Deinococcales</taxon>
        <taxon>Deinococcaceae</taxon>
        <taxon>Deinococcus</taxon>
    </lineage>
</organism>
<dbReference type="SUPFAM" id="SSF53756">
    <property type="entry name" value="UDP-Glycosyltransferase/glycogen phosphorylase"/>
    <property type="match status" value="1"/>
</dbReference>
<dbReference type="InterPro" id="IPR050194">
    <property type="entry name" value="Glycosyltransferase_grp1"/>
</dbReference>
<dbReference type="PANTHER" id="PTHR45947">
    <property type="entry name" value="SULFOQUINOVOSYL TRANSFERASE SQD2"/>
    <property type="match status" value="1"/>
</dbReference>
<feature type="domain" description="Glycosyl transferase family 1" evidence="1">
    <location>
        <begin position="177"/>
        <end position="336"/>
    </location>
</feature>
<sequence length="362" mass="41287">MRVLHLTTAHSDDDIRINVKEAISLAENHYVGLIAPRRSEKLHTSVDYFPLRTAKTRLGRIKLQTEVLRLVKRFGPDVVHFHDPELLFLGLYLRKLGYKVIWDVHEDLPKQMQRKSWIPIVLRKPGAKLVSLIEKRAAPYFSGIITATPSINRNFEGLNKTAIVRNYPKLGEIRDARLATRNPKFIYAGGITTSRGINEIISSIDILSRTHSCELLLAGMFESKDLENRVAEHGSVNNLGWLKRDDLLDVYERCVAGLVVVHPAPNHLEGLPTKMFEYMAAGLPFIASNFPIWQEIVKDYECGILVDPFKPAEIARAMAWILDNPDEARDMGLRGQEAIRTVLNWEAESKTLIEFYRELEEL</sequence>
<dbReference type="InterPro" id="IPR028098">
    <property type="entry name" value="Glyco_trans_4-like_N"/>
</dbReference>
<dbReference type="Proteomes" id="UP001302059">
    <property type="component" value="Unassembled WGS sequence"/>
</dbReference>
<evidence type="ECO:0000313" key="4">
    <source>
        <dbReference type="Proteomes" id="UP001302059"/>
    </source>
</evidence>
<comment type="caution">
    <text evidence="3">The sequence shown here is derived from an EMBL/GenBank/DDBJ whole genome shotgun (WGS) entry which is preliminary data.</text>
</comment>
<evidence type="ECO:0000313" key="3">
    <source>
        <dbReference type="EMBL" id="MDL2343002.1"/>
    </source>
</evidence>
<dbReference type="Pfam" id="PF00534">
    <property type="entry name" value="Glycos_transf_1"/>
    <property type="match status" value="1"/>
</dbReference>
<name>A0ABT7JD94_9DEIO</name>
<feature type="domain" description="Glycosyltransferase subfamily 4-like N-terminal" evidence="2">
    <location>
        <begin position="26"/>
        <end position="156"/>
    </location>
</feature>
<dbReference type="GO" id="GO:0016757">
    <property type="term" value="F:glycosyltransferase activity"/>
    <property type="evidence" value="ECO:0007669"/>
    <property type="project" value="UniProtKB-KW"/>
</dbReference>
<evidence type="ECO:0000259" key="1">
    <source>
        <dbReference type="Pfam" id="PF00534"/>
    </source>
</evidence>
<proteinExistence type="predicted"/>
<keyword evidence="4" id="KW-1185">Reference proteome</keyword>
<dbReference type="Gene3D" id="3.40.50.2000">
    <property type="entry name" value="Glycogen Phosphorylase B"/>
    <property type="match status" value="2"/>
</dbReference>
<dbReference type="RefSeq" id="WP_285521031.1">
    <property type="nucleotide sequence ID" value="NZ_JASNGB010000009.1"/>
</dbReference>
<dbReference type="InterPro" id="IPR001296">
    <property type="entry name" value="Glyco_trans_1"/>
</dbReference>
<gene>
    <name evidence="3" type="ORF">QOL99_02435</name>
</gene>